<dbReference type="Gene3D" id="1.10.533.10">
    <property type="entry name" value="Death Domain, Fas"/>
    <property type="match status" value="1"/>
</dbReference>
<evidence type="ECO:0000259" key="1">
    <source>
        <dbReference type="PROSITE" id="PS50017"/>
    </source>
</evidence>
<name>A0A1X7TWM5_AMPQE</name>
<dbReference type="AlphaFoldDB" id="A0A1X7TWM5"/>
<dbReference type="InParanoid" id="A0A1X7TWM5"/>
<accession>A0A1X7TWM5</accession>
<feature type="domain" description="Death" evidence="1">
    <location>
        <begin position="444"/>
        <end position="495"/>
    </location>
</feature>
<dbReference type="InterPro" id="IPR000488">
    <property type="entry name" value="Death_dom"/>
</dbReference>
<evidence type="ECO:0000313" key="2">
    <source>
        <dbReference type="EnsemblMetazoa" id="Aqu2.1.19351_001"/>
    </source>
</evidence>
<dbReference type="Gene3D" id="2.60.40.10">
    <property type="entry name" value="Immunoglobulins"/>
    <property type="match status" value="1"/>
</dbReference>
<dbReference type="InterPro" id="IPR013783">
    <property type="entry name" value="Ig-like_fold"/>
</dbReference>
<dbReference type="EnsemblMetazoa" id="Aqu2.1.19351_001">
    <property type="protein sequence ID" value="Aqu2.1.19351_001"/>
    <property type="gene ID" value="Aqu2.1.19351"/>
</dbReference>
<dbReference type="SUPFAM" id="SSF49265">
    <property type="entry name" value="Fibronectin type III"/>
    <property type="match status" value="1"/>
</dbReference>
<dbReference type="InterPro" id="IPR036116">
    <property type="entry name" value="FN3_sf"/>
</dbReference>
<dbReference type="CDD" id="cd01670">
    <property type="entry name" value="Death"/>
    <property type="match status" value="1"/>
</dbReference>
<dbReference type="PROSITE" id="PS50017">
    <property type="entry name" value="DEATH_DOMAIN"/>
    <property type="match status" value="1"/>
</dbReference>
<dbReference type="InterPro" id="IPR011029">
    <property type="entry name" value="DEATH-like_dom_sf"/>
</dbReference>
<organism evidence="2">
    <name type="scientific">Amphimedon queenslandica</name>
    <name type="common">Sponge</name>
    <dbReference type="NCBI Taxonomy" id="400682"/>
    <lineage>
        <taxon>Eukaryota</taxon>
        <taxon>Metazoa</taxon>
        <taxon>Porifera</taxon>
        <taxon>Demospongiae</taxon>
        <taxon>Heteroscleromorpha</taxon>
        <taxon>Haplosclerida</taxon>
        <taxon>Niphatidae</taxon>
        <taxon>Amphimedon</taxon>
    </lineage>
</organism>
<proteinExistence type="predicted"/>
<protein>
    <recommendedName>
        <fullName evidence="1">Death domain-containing protein</fullName>
    </recommendedName>
</protein>
<sequence length="512" mass="56652">MEHPGGPGPGSGHSESSIFTIVPETQYVYINDNVTFECGANGTEYTLVILSRGAQPSSLISETLPNGPPDGVSNLTGYQLDSCCMFISWYPPFTLPGLTVQYIISVGTDQQYLNGSITNYTYCPMNPTNKQYLFNITTTNKAGNGSTSNITVGFQSSSQIPIVYQDSYTYHINNYWYLHFLLSLVNGSTANIIYIHITNYEEPVHPPVYYNISRNDQLNFTECITNIPAGNNLTLYACESMEDCTTNPAAVLAGISIDKAPMVSIVSIIIISAIVVCRRRHKEPVVNKSYPFVEPNVIPLNYIDMKVDPNAPAVPPPFDSNPASYSEIKLEVYDKVSHDVRQAGLSTHGNVETNGMYSRLNSEGGGAPVYDKCQRNDTIRKPGQVGDTDSYSKLNVGQQASSFNGTSIPFQYSVVTMESSDVPLVQKDLTHKDLSIYVIPYLTEKWREVGLALALTPPQLDDIEENNQGISDVFQLWEDFATRPFTWETLLNALKSSIVNEFNLANQLEHTL</sequence>
<dbReference type="GO" id="GO:0007165">
    <property type="term" value="P:signal transduction"/>
    <property type="evidence" value="ECO:0007669"/>
    <property type="project" value="InterPro"/>
</dbReference>
<reference evidence="2" key="1">
    <citation type="submission" date="2017-05" db="UniProtKB">
        <authorList>
            <consortium name="EnsemblMetazoa"/>
        </authorList>
    </citation>
    <scope>IDENTIFICATION</scope>
</reference>